<dbReference type="SUPFAM" id="SSF51569">
    <property type="entry name" value="Aldolase"/>
    <property type="match status" value="1"/>
</dbReference>
<sequence length="311" mass="32951">MLFEHAPRRVCLNEVSVRDGFQSEAVFVPTEDKIRLIDALSATGLARIEVTSFVSPKAIPNLRDAAEVMQAITRVPGVIYTALVPNEKGAERALACAADEINLVMSIGERHNLANMRMRCDQSLAQFRNIMKLVAAAPVRVNGTIATAFGCPFDGEQPLDRVLWAAGEYLAMGMHSLTLADTTGMGHPQQVADFCRAVRTAFPGVPVTAHFHNTRGMGLANVLAAVDAGVDSIDASLGGIGGCPYAPGATGNICTEDTVHMLEACGIDTGVDLDALLDLARELPTLLGHPVPGQVLQAGKRTQRQACPEAA</sequence>
<dbReference type="InterPro" id="IPR000891">
    <property type="entry name" value="PYR_CT"/>
</dbReference>
<gene>
    <name evidence="5" type="ORF">CEW87_07830</name>
</gene>
<comment type="similarity">
    <text evidence="1">Belongs to the HMG-CoA lyase family.</text>
</comment>
<dbReference type="Pfam" id="PF00682">
    <property type="entry name" value="HMGL-like"/>
    <property type="match status" value="1"/>
</dbReference>
<proteinExistence type="inferred from homology"/>
<dbReference type="NCBIfam" id="NF004283">
    <property type="entry name" value="PRK05692.1"/>
    <property type="match status" value="1"/>
</dbReference>
<protein>
    <submittedName>
        <fullName evidence="5">Hydroxymethylglutaryl-CoA lyase</fullName>
    </submittedName>
</protein>
<dbReference type="OrthoDB" id="9784013at2"/>
<feature type="domain" description="Pyruvate carboxyltransferase" evidence="4">
    <location>
        <begin position="10"/>
        <end position="277"/>
    </location>
</feature>
<dbReference type="InterPro" id="IPR013785">
    <property type="entry name" value="Aldolase_TIM"/>
</dbReference>
<organism evidence="5 6">
    <name type="scientific">Parazoarcus communis</name>
    <dbReference type="NCBI Taxonomy" id="41977"/>
    <lineage>
        <taxon>Bacteria</taxon>
        <taxon>Pseudomonadati</taxon>
        <taxon>Pseudomonadota</taxon>
        <taxon>Betaproteobacteria</taxon>
        <taxon>Rhodocyclales</taxon>
        <taxon>Zoogloeaceae</taxon>
        <taxon>Parazoarcus</taxon>
    </lineage>
</organism>
<dbReference type="InterPro" id="IPR043594">
    <property type="entry name" value="HMGL"/>
</dbReference>
<evidence type="ECO:0000256" key="3">
    <source>
        <dbReference type="ARBA" id="ARBA00023239"/>
    </source>
</evidence>
<dbReference type="FunFam" id="3.20.20.70:FF:000071">
    <property type="entry name" value="Hydroxymethylglutaryl-CoA lyase"/>
    <property type="match status" value="1"/>
</dbReference>
<name>A0A2U8H064_9RHOO</name>
<dbReference type="Proteomes" id="UP000244902">
    <property type="component" value="Chromosome"/>
</dbReference>
<dbReference type="GO" id="GO:0006552">
    <property type="term" value="P:L-leucine catabolic process"/>
    <property type="evidence" value="ECO:0007669"/>
    <property type="project" value="TreeGrafter"/>
</dbReference>
<dbReference type="CDD" id="cd07938">
    <property type="entry name" value="DRE_TIM_HMGL"/>
    <property type="match status" value="1"/>
</dbReference>
<keyword evidence="2" id="KW-0479">Metal-binding</keyword>
<dbReference type="PANTHER" id="PTHR42738:SF7">
    <property type="entry name" value="HYDROXYMETHYLGLUTARYL-COA LYASE"/>
    <property type="match status" value="1"/>
</dbReference>
<evidence type="ECO:0000256" key="1">
    <source>
        <dbReference type="ARBA" id="ARBA00009405"/>
    </source>
</evidence>
<dbReference type="EMBL" id="CP022188">
    <property type="protein sequence ID" value="AWI79281.1"/>
    <property type="molecule type" value="Genomic_DNA"/>
</dbReference>
<dbReference type="RefSeq" id="WP_108972177.1">
    <property type="nucleotide sequence ID" value="NZ_CP022188.1"/>
</dbReference>
<reference evidence="5 6" key="1">
    <citation type="submission" date="2017-06" db="EMBL/GenBank/DDBJ databases">
        <title>Azoarcus sp. TSNA42 complete genome sequence.</title>
        <authorList>
            <person name="Woo J.-H."/>
            <person name="Kim H.-S."/>
        </authorList>
    </citation>
    <scope>NUCLEOTIDE SEQUENCE [LARGE SCALE GENOMIC DNA]</scope>
    <source>
        <strain evidence="5 6">TSNA42</strain>
    </source>
</reference>
<accession>A0A2U8H064</accession>
<keyword evidence="3 5" id="KW-0456">Lyase</keyword>
<evidence type="ECO:0000259" key="4">
    <source>
        <dbReference type="PROSITE" id="PS50991"/>
    </source>
</evidence>
<dbReference type="AlphaFoldDB" id="A0A2U8H064"/>
<dbReference type="PROSITE" id="PS50991">
    <property type="entry name" value="PYR_CT"/>
    <property type="match status" value="1"/>
</dbReference>
<dbReference type="PANTHER" id="PTHR42738">
    <property type="entry name" value="HYDROXYMETHYLGLUTARYL-COA LYASE"/>
    <property type="match status" value="1"/>
</dbReference>
<evidence type="ECO:0000256" key="2">
    <source>
        <dbReference type="ARBA" id="ARBA00022723"/>
    </source>
</evidence>
<dbReference type="Gene3D" id="3.20.20.70">
    <property type="entry name" value="Aldolase class I"/>
    <property type="match status" value="1"/>
</dbReference>
<dbReference type="GO" id="GO:0004419">
    <property type="term" value="F:hydroxymethylglutaryl-CoA lyase activity"/>
    <property type="evidence" value="ECO:0007669"/>
    <property type="project" value="TreeGrafter"/>
</dbReference>
<dbReference type="GO" id="GO:0046951">
    <property type="term" value="P:ketone body biosynthetic process"/>
    <property type="evidence" value="ECO:0007669"/>
    <property type="project" value="TreeGrafter"/>
</dbReference>
<evidence type="ECO:0000313" key="5">
    <source>
        <dbReference type="EMBL" id="AWI79281.1"/>
    </source>
</evidence>
<dbReference type="GO" id="GO:0046872">
    <property type="term" value="F:metal ion binding"/>
    <property type="evidence" value="ECO:0007669"/>
    <property type="project" value="UniProtKB-KW"/>
</dbReference>
<evidence type="ECO:0000313" key="6">
    <source>
        <dbReference type="Proteomes" id="UP000244902"/>
    </source>
</evidence>